<dbReference type="Pfam" id="PF00501">
    <property type="entry name" value="AMP-binding"/>
    <property type="match status" value="2"/>
</dbReference>
<feature type="domain" description="AMP-dependent synthetase/ligase" evidence="3">
    <location>
        <begin position="27"/>
        <end position="296"/>
    </location>
</feature>
<dbReference type="AlphaFoldDB" id="A0A915MF06"/>
<dbReference type="SUPFAM" id="SSF56801">
    <property type="entry name" value="Acetyl-CoA synthetase-like"/>
    <property type="match status" value="1"/>
</dbReference>
<reference evidence="6" key="1">
    <citation type="submission" date="2022-11" db="UniProtKB">
        <authorList>
            <consortium name="WormBaseParasite"/>
        </authorList>
    </citation>
    <scope>IDENTIFICATION</scope>
</reference>
<dbReference type="InterPro" id="IPR025110">
    <property type="entry name" value="AMP-bd_C"/>
</dbReference>
<evidence type="ECO:0000256" key="2">
    <source>
        <dbReference type="ARBA" id="ARBA00023140"/>
    </source>
</evidence>
<proteinExistence type="predicted"/>
<sequence>MPYKSDFPPVEIANEPYPPRLLSALWEHFSECPERIALINSKEPNTDFVTFGELYVFSLATAAFLQNRGFLFGDVACLVMQNCWEYVPIFAGIGLQGGATSGANPYFTQRELQYQFNESQAKIVFCSETCLDNVIGAVKGAQTVKTIVLVESGHSKKPLNQNENQLPFGVIRFGQVLRTEPTIAIEFSLVNCRPDKDIILLPFSSGTTGSPKGVIITHKNIGTMLNILIDHFRNQIHAYMRPPFIEKEENELLLLPFFHCYGFCMLQACLLNGSTGLVMAGFEPKLFCETIQNFKISGYGMTELTVASHFPVLDKQRYKSTGKLLSNLEMKIVEINSDDEVEVEKGMPGELLLRGPTIMLGYLRKPEETKRIINSDGWLRTVVKDIELFEGNIKGVGWIKVAPAELEDLLLSHPDIEDCAVVGISDPMSGELPFGFVVKKEGSSLSVKDVQEFVKSN</sequence>
<keyword evidence="5" id="KW-1185">Reference proteome</keyword>
<evidence type="ECO:0000259" key="4">
    <source>
        <dbReference type="Pfam" id="PF13193"/>
    </source>
</evidence>
<dbReference type="GO" id="GO:0016405">
    <property type="term" value="F:CoA-ligase activity"/>
    <property type="evidence" value="ECO:0007669"/>
    <property type="project" value="TreeGrafter"/>
</dbReference>
<dbReference type="Proteomes" id="UP000887561">
    <property type="component" value="Unplaced"/>
</dbReference>
<dbReference type="Gene3D" id="3.30.300.30">
    <property type="match status" value="1"/>
</dbReference>
<evidence type="ECO:0000256" key="1">
    <source>
        <dbReference type="ARBA" id="ARBA00004275"/>
    </source>
</evidence>
<accession>A0A915MF06</accession>
<dbReference type="Gene3D" id="2.30.38.10">
    <property type="entry name" value="Luciferase, Domain 3"/>
    <property type="match status" value="1"/>
</dbReference>
<evidence type="ECO:0000313" key="6">
    <source>
        <dbReference type="WBParaSite" id="scaffold35222_cov195.g22283"/>
    </source>
</evidence>
<dbReference type="InterPro" id="IPR045851">
    <property type="entry name" value="AMP-bd_C_sf"/>
</dbReference>
<dbReference type="InterPro" id="IPR000873">
    <property type="entry name" value="AMP-dep_synth/lig_dom"/>
</dbReference>
<feature type="domain" description="AMP-binding enzyme C-terminal" evidence="4">
    <location>
        <begin position="405"/>
        <end position="456"/>
    </location>
</feature>
<keyword evidence="2" id="KW-0576">Peroxisome</keyword>
<dbReference type="Gene3D" id="3.40.50.980">
    <property type="match status" value="3"/>
</dbReference>
<comment type="subcellular location">
    <subcellularLocation>
        <location evidence="1">Peroxisome</location>
    </subcellularLocation>
</comment>
<dbReference type="GO" id="GO:0005777">
    <property type="term" value="C:peroxisome"/>
    <property type="evidence" value="ECO:0007669"/>
    <property type="project" value="UniProtKB-SubCell"/>
</dbReference>
<feature type="domain" description="AMP-dependent synthetase/ligase" evidence="3">
    <location>
        <begin position="297"/>
        <end position="363"/>
    </location>
</feature>
<dbReference type="PANTHER" id="PTHR24096">
    <property type="entry name" value="LONG-CHAIN-FATTY-ACID--COA LIGASE"/>
    <property type="match status" value="1"/>
</dbReference>
<dbReference type="PROSITE" id="PS00455">
    <property type="entry name" value="AMP_BINDING"/>
    <property type="match status" value="1"/>
</dbReference>
<organism evidence="5 6">
    <name type="scientific">Meloidogyne javanica</name>
    <name type="common">Root-knot nematode worm</name>
    <dbReference type="NCBI Taxonomy" id="6303"/>
    <lineage>
        <taxon>Eukaryota</taxon>
        <taxon>Metazoa</taxon>
        <taxon>Ecdysozoa</taxon>
        <taxon>Nematoda</taxon>
        <taxon>Chromadorea</taxon>
        <taxon>Rhabditida</taxon>
        <taxon>Tylenchina</taxon>
        <taxon>Tylenchomorpha</taxon>
        <taxon>Tylenchoidea</taxon>
        <taxon>Meloidogynidae</taxon>
        <taxon>Meloidogyninae</taxon>
        <taxon>Meloidogyne</taxon>
        <taxon>Meloidogyne incognita group</taxon>
    </lineage>
</organism>
<dbReference type="PANTHER" id="PTHR24096:SF422">
    <property type="entry name" value="BCDNA.GH02901"/>
    <property type="match status" value="1"/>
</dbReference>
<name>A0A915MF06_MELJA</name>
<evidence type="ECO:0000313" key="5">
    <source>
        <dbReference type="Proteomes" id="UP000887561"/>
    </source>
</evidence>
<evidence type="ECO:0000259" key="3">
    <source>
        <dbReference type="Pfam" id="PF00501"/>
    </source>
</evidence>
<dbReference type="Pfam" id="PF13193">
    <property type="entry name" value="AMP-binding_C"/>
    <property type="match status" value="1"/>
</dbReference>
<dbReference type="InterPro" id="IPR020845">
    <property type="entry name" value="AMP-binding_CS"/>
</dbReference>
<dbReference type="WBParaSite" id="scaffold35222_cov195.g22283">
    <property type="protein sequence ID" value="scaffold35222_cov195.g22283"/>
    <property type="gene ID" value="scaffold35222_cov195.g22283"/>
</dbReference>
<protein>
    <submittedName>
        <fullName evidence="6">Uncharacterized protein</fullName>
    </submittedName>
</protein>